<reference evidence="2" key="1">
    <citation type="submission" date="2018-05" db="EMBL/GenBank/DDBJ databases">
        <authorList>
            <person name="Lanie J.A."/>
            <person name="Ng W.-L."/>
            <person name="Kazmierczak K.M."/>
            <person name="Andrzejewski T.M."/>
            <person name="Davidsen T.M."/>
            <person name="Wayne K.J."/>
            <person name="Tettelin H."/>
            <person name="Glass J.I."/>
            <person name="Rusch D."/>
            <person name="Podicherti R."/>
            <person name="Tsui H.-C.T."/>
            <person name="Winkler M.E."/>
        </authorList>
    </citation>
    <scope>NUCLEOTIDE SEQUENCE</scope>
</reference>
<organism evidence="2">
    <name type="scientific">marine metagenome</name>
    <dbReference type="NCBI Taxonomy" id="408172"/>
    <lineage>
        <taxon>unclassified sequences</taxon>
        <taxon>metagenomes</taxon>
        <taxon>ecological metagenomes</taxon>
    </lineage>
</organism>
<dbReference type="SUPFAM" id="SSF53474">
    <property type="entry name" value="alpha/beta-Hydrolases"/>
    <property type="match status" value="1"/>
</dbReference>
<evidence type="ECO:0000313" key="2">
    <source>
        <dbReference type="EMBL" id="SVA45460.1"/>
    </source>
</evidence>
<feature type="domain" description="AB hydrolase-1" evidence="1">
    <location>
        <begin position="67"/>
        <end position="166"/>
    </location>
</feature>
<dbReference type="EMBL" id="UINC01010199">
    <property type="protein sequence ID" value="SVA45460.1"/>
    <property type="molecule type" value="Genomic_DNA"/>
</dbReference>
<sequence length="171" mass="18911">MIKKIFKVTLITGVSILGLFLMSLFFGARYPMDKSAEEIEAKYLEDSSSFMNIDGVNIHYTDEGTGPVILLLHANYANLIDWRPWVEILSPNYRVIRLDIPGHGLTEADPLNDYSMPRTLFLIETLISSLGIKQLSIVGASLGGTIGIHFTYNNPETVDNLILVSPGALNP</sequence>
<feature type="non-terminal residue" evidence="2">
    <location>
        <position position="171"/>
    </location>
</feature>
<accession>A0A381VYT6</accession>
<evidence type="ECO:0000259" key="1">
    <source>
        <dbReference type="Pfam" id="PF00561"/>
    </source>
</evidence>
<dbReference type="AlphaFoldDB" id="A0A381VYT6"/>
<dbReference type="InterPro" id="IPR050266">
    <property type="entry name" value="AB_hydrolase_sf"/>
</dbReference>
<name>A0A381VYT6_9ZZZZ</name>
<proteinExistence type="predicted"/>
<dbReference type="PRINTS" id="PR00111">
    <property type="entry name" value="ABHYDROLASE"/>
</dbReference>
<dbReference type="Pfam" id="PF00561">
    <property type="entry name" value="Abhydrolase_1"/>
    <property type="match status" value="1"/>
</dbReference>
<dbReference type="PANTHER" id="PTHR43798">
    <property type="entry name" value="MONOACYLGLYCEROL LIPASE"/>
    <property type="match status" value="1"/>
</dbReference>
<protein>
    <recommendedName>
        <fullName evidence="1">AB hydrolase-1 domain-containing protein</fullName>
    </recommendedName>
</protein>
<gene>
    <name evidence="2" type="ORF">METZ01_LOCUS98314</name>
</gene>
<dbReference type="InterPro" id="IPR029058">
    <property type="entry name" value="AB_hydrolase_fold"/>
</dbReference>
<dbReference type="InterPro" id="IPR000073">
    <property type="entry name" value="AB_hydrolase_1"/>
</dbReference>
<dbReference type="Gene3D" id="3.40.50.1820">
    <property type="entry name" value="alpha/beta hydrolase"/>
    <property type="match status" value="1"/>
</dbReference>